<evidence type="ECO:0000256" key="3">
    <source>
        <dbReference type="ARBA" id="ARBA00022528"/>
    </source>
</evidence>
<dbReference type="GO" id="GO:0046872">
    <property type="term" value="F:metal ion binding"/>
    <property type="evidence" value="ECO:0007669"/>
    <property type="project" value="UniProtKB-KW"/>
</dbReference>
<accession>A0A087SF34</accession>
<evidence type="ECO:0000256" key="8">
    <source>
        <dbReference type="ARBA" id="ARBA00022801"/>
    </source>
</evidence>
<keyword evidence="13" id="KW-0342">GTP-binding</keyword>
<dbReference type="GO" id="GO:0005525">
    <property type="term" value="F:GTP binding"/>
    <property type="evidence" value="ECO:0007669"/>
    <property type="project" value="UniProtKB-KW"/>
</dbReference>
<evidence type="ECO:0000256" key="9">
    <source>
        <dbReference type="ARBA" id="ARBA00022805"/>
    </source>
</evidence>
<reference evidence="18 19" key="1">
    <citation type="journal article" date="2014" name="BMC Genomics">
        <title>Oil accumulation mechanisms of the oleaginous microalga Chlorella protothecoides revealed through its genome, transcriptomes, and proteomes.</title>
        <authorList>
            <person name="Gao C."/>
            <person name="Wang Y."/>
            <person name="Shen Y."/>
            <person name="Yan D."/>
            <person name="He X."/>
            <person name="Dai J."/>
            <person name="Wu Q."/>
        </authorList>
    </citation>
    <scope>NUCLEOTIDE SEQUENCE [LARGE SCALE GENOMIC DNA]</scope>
    <source>
        <strain evidence="18 19">0710</strain>
    </source>
</reference>
<keyword evidence="11" id="KW-0653">Protein transport</keyword>
<keyword evidence="2" id="KW-0813">Transport</keyword>
<dbReference type="PANTHER" id="PTHR10903:SF135">
    <property type="entry name" value="TRANSLOCASE OF CHLOROPLAST 120, CHLOROPLASTIC-RELATED"/>
    <property type="match status" value="1"/>
</dbReference>
<keyword evidence="8" id="KW-0378">Hydrolase</keyword>
<evidence type="ECO:0000256" key="2">
    <source>
        <dbReference type="ARBA" id="ARBA00022448"/>
    </source>
</evidence>
<dbReference type="RefSeq" id="XP_011397226.1">
    <property type="nucleotide sequence ID" value="XM_011398924.1"/>
</dbReference>
<proteinExistence type="predicted"/>
<evidence type="ECO:0000256" key="14">
    <source>
        <dbReference type="ARBA" id="ARBA00023136"/>
    </source>
</evidence>
<dbReference type="eggNOG" id="ENOG502QSV2">
    <property type="taxonomic scope" value="Eukaryota"/>
</dbReference>
<dbReference type="AlphaFoldDB" id="A0A087SF34"/>
<feature type="domain" description="AIG1-type G" evidence="17">
    <location>
        <begin position="132"/>
        <end position="372"/>
    </location>
</feature>
<dbReference type="KEGG" id="apro:F751_3056"/>
<evidence type="ECO:0000256" key="1">
    <source>
        <dbReference type="ARBA" id="ARBA00001946"/>
    </source>
</evidence>
<dbReference type="GO" id="GO:0009707">
    <property type="term" value="C:chloroplast outer membrane"/>
    <property type="evidence" value="ECO:0007669"/>
    <property type="project" value="UniProtKB-SubCell"/>
</dbReference>
<name>A0A087SF34_AUXPR</name>
<dbReference type="EMBL" id="KL662107">
    <property type="protein sequence ID" value="KFM24338.1"/>
    <property type="molecule type" value="Genomic_DNA"/>
</dbReference>
<evidence type="ECO:0000256" key="12">
    <source>
        <dbReference type="ARBA" id="ARBA00022989"/>
    </source>
</evidence>
<evidence type="ECO:0000256" key="11">
    <source>
        <dbReference type="ARBA" id="ARBA00022927"/>
    </source>
</evidence>
<dbReference type="PROSITE" id="PS51720">
    <property type="entry name" value="G_AIG1"/>
    <property type="match status" value="1"/>
</dbReference>
<keyword evidence="3" id="KW-0150">Chloroplast</keyword>
<evidence type="ECO:0000256" key="10">
    <source>
        <dbReference type="ARBA" id="ARBA00022842"/>
    </source>
</evidence>
<keyword evidence="4" id="KW-0934">Plastid</keyword>
<dbReference type="Pfam" id="PF04548">
    <property type="entry name" value="AIG1"/>
    <property type="match status" value="1"/>
</dbReference>
<keyword evidence="12" id="KW-1133">Transmembrane helix</keyword>
<dbReference type="GO" id="GO:0016787">
    <property type="term" value="F:hydrolase activity"/>
    <property type="evidence" value="ECO:0007669"/>
    <property type="project" value="UniProtKB-KW"/>
</dbReference>
<feature type="region of interest" description="Disordered" evidence="16">
    <location>
        <begin position="393"/>
        <end position="413"/>
    </location>
</feature>
<feature type="compositionally biased region" description="Basic and acidic residues" evidence="16">
    <location>
        <begin position="396"/>
        <end position="413"/>
    </location>
</feature>
<keyword evidence="14" id="KW-0472">Membrane</keyword>
<gene>
    <name evidence="18" type="ORF">F751_3056</name>
</gene>
<keyword evidence="10" id="KW-0460">Magnesium</keyword>
<evidence type="ECO:0000313" key="18">
    <source>
        <dbReference type="EMBL" id="KFM24338.1"/>
    </source>
</evidence>
<keyword evidence="19" id="KW-1185">Reference proteome</keyword>
<dbReference type="OrthoDB" id="8954335at2759"/>
<evidence type="ECO:0000259" key="17">
    <source>
        <dbReference type="PROSITE" id="PS51720"/>
    </source>
</evidence>
<comment type="cofactor">
    <cofactor evidence="1">
        <name>Mg(2+)</name>
        <dbReference type="ChEBI" id="CHEBI:18420"/>
    </cofactor>
</comment>
<evidence type="ECO:0000256" key="4">
    <source>
        <dbReference type="ARBA" id="ARBA00022640"/>
    </source>
</evidence>
<evidence type="ECO:0000256" key="13">
    <source>
        <dbReference type="ARBA" id="ARBA00023134"/>
    </source>
</evidence>
<dbReference type="InterPro" id="IPR045058">
    <property type="entry name" value="GIMA/IAN/Toc"/>
</dbReference>
<dbReference type="Proteomes" id="UP000028924">
    <property type="component" value="Unassembled WGS sequence"/>
</dbReference>
<evidence type="ECO:0000256" key="7">
    <source>
        <dbReference type="ARBA" id="ARBA00022741"/>
    </source>
</evidence>
<dbReference type="GeneID" id="23614447"/>
<keyword evidence="6" id="KW-0479">Metal-binding</keyword>
<evidence type="ECO:0000256" key="5">
    <source>
        <dbReference type="ARBA" id="ARBA00022692"/>
    </source>
</evidence>
<dbReference type="SUPFAM" id="SSF52540">
    <property type="entry name" value="P-loop containing nucleoside triphosphate hydrolases"/>
    <property type="match status" value="1"/>
</dbReference>
<evidence type="ECO:0000256" key="16">
    <source>
        <dbReference type="SAM" id="MobiDB-lite"/>
    </source>
</evidence>
<dbReference type="InterPro" id="IPR027417">
    <property type="entry name" value="P-loop_NTPase"/>
</dbReference>
<protein>
    <submittedName>
        <fullName evidence="18">Translocase of chloroplast 34, chloroplastic</fullName>
    </submittedName>
</protein>
<sequence length="413" mass="44204">MGEPAPGSYHDQGRYAPQFEEVGSDVDHEEYEASNLNVEAVSDPPGSEEEGQRQATLEELLIGINIYIPGIGNVPLSSLGQLTQQFGGGGGPPRQAPQPEVGERAWAGFRQLPEPTQSAILGLTVDAHARGDEEFTLLLLGKGGVGKSATVNSLLGERAAIVSGFQATTNRPAAYTRTLPDGFRFTVIDTPSLLEQDAVSTMRLEGVAEAIRDTPIDAVLYLDRLDVYATDGTDEQLVDAITAHFGADIWDQAVLGFTRATPEAPPLGTDFAAWVEQRPAQLAALVRKAQARYGGGRQGGKAAPAPALPVALLENHSACPQNGEGERLVPGGVAWVSALVALKLLLDRVLEWDQVAGDEDGPFDPQTVRERARELQARKALLRKQALAQKRRLARGKAEMAKLARGEVDNDDE</sequence>
<feature type="region of interest" description="Disordered" evidence="16">
    <location>
        <begin position="1"/>
        <end position="23"/>
    </location>
</feature>
<evidence type="ECO:0000256" key="6">
    <source>
        <dbReference type="ARBA" id="ARBA00022723"/>
    </source>
</evidence>
<evidence type="ECO:0000313" key="19">
    <source>
        <dbReference type="Proteomes" id="UP000028924"/>
    </source>
</evidence>
<keyword evidence="7" id="KW-0547">Nucleotide-binding</keyword>
<dbReference type="PANTHER" id="PTHR10903">
    <property type="entry name" value="GTPASE, IMAP FAMILY MEMBER-RELATED"/>
    <property type="match status" value="1"/>
</dbReference>
<keyword evidence="9" id="KW-1002">Plastid outer membrane</keyword>
<organism evidence="18 19">
    <name type="scientific">Auxenochlorella protothecoides</name>
    <name type="common">Green microalga</name>
    <name type="synonym">Chlorella protothecoides</name>
    <dbReference type="NCBI Taxonomy" id="3075"/>
    <lineage>
        <taxon>Eukaryota</taxon>
        <taxon>Viridiplantae</taxon>
        <taxon>Chlorophyta</taxon>
        <taxon>core chlorophytes</taxon>
        <taxon>Trebouxiophyceae</taxon>
        <taxon>Chlorellales</taxon>
        <taxon>Chlorellaceae</taxon>
        <taxon>Auxenochlorella</taxon>
    </lineage>
</organism>
<dbReference type="InterPro" id="IPR006703">
    <property type="entry name" value="G_AIG1"/>
</dbReference>
<dbReference type="GO" id="GO:0015031">
    <property type="term" value="P:protein transport"/>
    <property type="evidence" value="ECO:0007669"/>
    <property type="project" value="UniProtKB-KW"/>
</dbReference>
<comment type="subcellular location">
    <subcellularLocation>
        <location evidence="15">Plastid</location>
        <location evidence="15">Chloroplast outer membrane</location>
        <topology evidence="15">Single-pass membrane protein</topology>
    </subcellularLocation>
</comment>
<evidence type="ECO:0000256" key="15">
    <source>
        <dbReference type="ARBA" id="ARBA00023766"/>
    </source>
</evidence>
<keyword evidence="5" id="KW-0812">Transmembrane</keyword>
<dbReference type="Gene3D" id="3.40.50.300">
    <property type="entry name" value="P-loop containing nucleotide triphosphate hydrolases"/>
    <property type="match status" value="1"/>
</dbReference>